<sequence>MIFLKLFMVSTDCFAFVRVDFLRVDFGE</sequence>
<organism evidence="1">
    <name type="scientific">Anguilla anguilla</name>
    <name type="common">European freshwater eel</name>
    <name type="synonym">Muraena anguilla</name>
    <dbReference type="NCBI Taxonomy" id="7936"/>
    <lineage>
        <taxon>Eukaryota</taxon>
        <taxon>Metazoa</taxon>
        <taxon>Chordata</taxon>
        <taxon>Craniata</taxon>
        <taxon>Vertebrata</taxon>
        <taxon>Euteleostomi</taxon>
        <taxon>Actinopterygii</taxon>
        <taxon>Neopterygii</taxon>
        <taxon>Teleostei</taxon>
        <taxon>Anguilliformes</taxon>
        <taxon>Anguillidae</taxon>
        <taxon>Anguilla</taxon>
    </lineage>
</organism>
<proteinExistence type="predicted"/>
<name>A0A0E9PY74_ANGAN</name>
<dbReference type="AlphaFoldDB" id="A0A0E9PY74"/>
<evidence type="ECO:0000313" key="1">
    <source>
        <dbReference type="EMBL" id="JAH09586.1"/>
    </source>
</evidence>
<protein>
    <submittedName>
        <fullName evidence="1">Uncharacterized protein</fullName>
    </submittedName>
</protein>
<accession>A0A0E9PY74</accession>
<dbReference type="EMBL" id="GBXM01098991">
    <property type="protein sequence ID" value="JAH09586.1"/>
    <property type="molecule type" value="Transcribed_RNA"/>
</dbReference>
<reference evidence="1" key="2">
    <citation type="journal article" date="2015" name="Fish Shellfish Immunol.">
        <title>Early steps in the European eel (Anguilla anguilla)-Vibrio vulnificus interaction in the gills: Role of the RtxA13 toxin.</title>
        <authorList>
            <person name="Callol A."/>
            <person name="Pajuelo D."/>
            <person name="Ebbesson L."/>
            <person name="Teles M."/>
            <person name="MacKenzie S."/>
            <person name="Amaro C."/>
        </authorList>
    </citation>
    <scope>NUCLEOTIDE SEQUENCE</scope>
</reference>
<reference evidence="1" key="1">
    <citation type="submission" date="2014-11" db="EMBL/GenBank/DDBJ databases">
        <authorList>
            <person name="Amaro Gonzalez C."/>
        </authorList>
    </citation>
    <scope>NUCLEOTIDE SEQUENCE</scope>
</reference>